<dbReference type="PANTHER" id="PTHR12128">
    <property type="entry name" value="DIHYDRODIPICOLINATE SYNTHASE"/>
    <property type="match status" value="1"/>
</dbReference>
<evidence type="ECO:0000256" key="4">
    <source>
        <dbReference type="ARBA" id="ARBA00023277"/>
    </source>
</evidence>
<feature type="active site" description="Schiff-base intermediate with substrate" evidence="6">
    <location>
        <position position="161"/>
    </location>
</feature>
<evidence type="ECO:0000256" key="2">
    <source>
        <dbReference type="ARBA" id="ARBA00022490"/>
    </source>
</evidence>
<dbReference type="InterPro" id="IPR013785">
    <property type="entry name" value="Aldolase_TIM"/>
</dbReference>
<dbReference type="GO" id="GO:0005737">
    <property type="term" value="C:cytoplasm"/>
    <property type="evidence" value="ECO:0007669"/>
    <property type="project" value="UniProtKB-SubCell"/>
</dbReference>
<feature type="binding site" evidence="7">
    <location>
        <position position="43"/>
    </location>
    <ligand>
        <name>pyruvate</name>
        <dbReference type="ChEBI" id="CHEBI:15361"/>
    </ligand>
</feature>
<comment type="similarity">
    <text evidence="5">Belongs to the DapA family.</text>
</comment>
<dbReference type="EMBL" id="FQVT01000006">
    <property type="protein sequence ID" value="SHG20736.1"/>
    <property type="molecule type" value="Genomic_DNA"/>
</dbReference>
<dbReference type="STRING" id="1073325.SAMN05444483_10649"/>
<dbReference type="RefSeq" id="WP_072879690.1">
    <property type="nucleotide sequence ID" value="NZ_FQVT01000006.1"/>
</dbReference>
<evidence type="ECO:0000256" key="6">
    <source>
        <dbReference type="PIRSR" id="PIRSR001365-1"/>
    </source>
</evidence>
<dbReference type="PRINTS" id="PR00146">
    <property type="entry name" value="DHPICSNTHASE"/>
</dbReference>
<organism evidence="8 9">
    <name type="scientific">Salegentibacter echinorum</name>
    <dbReference type="NCBI Taxonomy" id="1073325"/>
    <lineage>
        <taxon>Bacteria</taxon>
        <taxon>Pseudomonadati</taxon>
        <taxon>Bacteroidota</taxon>
        <taxon>Flavobacteriia</taxon>
        <taxon>Flavobacteriales</taxon>
        <taxon>Flavobacteriaceae</taxon>
        <taxon>Salegentibacter</taxon>
    </lineage>
</organism>
<dbReference type="SUPFAM" id="SSF51569">
    <property type="entry name" value="Aldolase"/>
    <property type="match status" value="1"/>
</dbReference>
<proteinExistence type="inferred from homology"/>
<comment type="subcellular location">
    <subcellularLocation>
        <location evidence="1">Cytoplasm</location>
    </subcellularLocation>
</comment>
<dbReference type="GO" id="GO:0016829">
    <property type="term" value="F:lyase activity"/>
    <property type="evidence" value="ECO:0007669"/>
    <property type="project" value="UniProtKB-KW"/>
</dbReference>
<keyword evidence="4" id="KW-0119">Carbohydrate metabolism</keyword>
<sequence>MQIFAATYTPLKKDNSFNPAVIDVYANHLKENDLSGIFVNGSTGDFASLTIAERKEQLEAWANNKKGLKLINHVGDISLKNAIDLAKHSRDKADAIAAIAPFYFKPGNLGQLIEYCSKIAAAAPQLPFYFYHLPVLTNVNFDMQEFLKKAIAEIPNFQGIKFTENNLVAFQEVNGSAKGKDIFFGVDEAFLPAVAAGSKGAVGSTFNHLMPLYANILRAIEEGDFNEAQKLQRLSISFVKTLDQYGGFNGGGKSFMRALGVDCGPSRFPHTTLKNKQIDDVIASFTKLGLDKYLKISDTVK</sequence>
<keyword evidence="3 5" id="KW-0456">Lyase</keyword>
<accession>A0A1M5HXM1</accession>
<dbReference type="PANTHER" id="PTHR12128:SF21">
    <property type="entry name" value="N-ACETYLNEURAMINATE LYASE"/>
    <property type="match status" value="1"/>
</dbReference>
<evidence type="ECO:0000256" key="1">
    <source>
        <dbReference type="ARBA" id="ARBA00004496"/>
    </source>
</evidence>
<evidence type="ECO:0000313" key="8">
    <source>
        <dbReference type="EMBL" id="SHG20736.1"/>
    </source>
</evidence>
<feature type="binding site" evidence="7">
    <location>
        <position position="202"/>
    </location>
    <ligand>
        <name>pyruvate</name>
        <dbReference type="ChEBI" id="CHEBI:15361"/>
    </ligand>
</feature>
<keyword evidence="9" id="KW-1185">Reference proteome</keyword>
<evidence type="ECO:0000256" key="3">
    <source>
        <dbReference type="ARBA" id="ARBA00023239"/>
    </source>
</evidence>
<dbReference type="SMART" id="SM01130">
    <property type="entry name" value="DHDPS"/>
    <property type="match status" value="1"/>
</dbReference>
<gene>
    <name evidence="8" type="ORF">SAMN05444483_10649</name>
</gene>
<dbReference type="Proteomes" id="UP000183945">
    <property type="component" value="Unassembled WGS sequence"/>
</dbReference>
<evidence type="ECO:0000313" key="9">
    <source>
        <dbReference type="Proteomes" id="UP000183945"/>
    </source>
</evidence>
<dbReference type="InterPro" id="IPR002220">
    <property type="entry name" value="DapA-like"/>
</dbReference>
<keyword evidence="2" id="KW-0963">Cytoplasm</keyword>
<evidence type="ECO:0000256" key="5">
    <source>
        <dbReference type="PIRNR" id="PIRNR001365"/>
    </source>
</evidence>
<protein>
    <submittedName>
        <fullName evidence="8">N-acetylneuraminate lyase</fullName>
    </submittedName>
</protein>
<dbReference type="Gene3D" id="3.20.20.70">
    <property type="entry name" value="Aldolase class I"/>
    <property type="match status" value="1"/>
</dbReference>
<dbReference type="OrthoDB" id="9778880at2"/>
<name>A0A1M5HXM1_SALEC</name>
<dbReference type="PIRSF" id="PIRSF001365">
    <property type="entry name" value="DHDPS"/>
    <property type="match status" value="1"/>
</dbReference>
<dbReference type="AlphaFoldDB" id="A0A1M5HXM1"/>
<evidence type="ECO:0000256" key="7">
    <source>
        <dbReference type="PIRSR" id="PIRSR001365-2"/>
    </source>
</evidence>
<feature type="active site" description="Proton donor/acceptor" evidence="6">
    <location>
        <position position="131"/>
    </location>
</feature>
<dbReference type="Pfam" id="PF00701">
    <property type="entry name" value="DHDPS"/>
    <property type="match status" value="1"/>
</dbReference>
<reference evidence="9" key="1">
    <citation type="submission" date="2016-11" db="EMBL/GenBank/DDBJ databases">
        <authorList>
            <person name="Varghese N."/>
            <person name="Submissions S."/>
        </authorList>
    </citation>
    <scope>NUCLEOTIDE SEQUENCE [LARGE SCALE GENOMIC DNA]</scope>
    <source>
        <strain evidence="9">DSM 24579</strain>
    </source>
</reference>